<evidence type="ECO:0000259" key="5">
    <source>
        <dbReference type="PROSITE" id="PS50111"/>
    </source>
</evidence>
<dbReference type="Proteomes" id="UP000649604">
    <property type="component" value="Unassembled WGS sequence"/>
</dbReference>
<evidence type="ECO:0000256" key="3">
    <source>
        <dbReference type="PROSITE-ProRule" id="PRU00284"/>
    </source>
</evidence>
<feature type="transmembrane region" description="Helical" evidence="4">
    <location>
        <begin position="317"/>
        <end position="337"/>
    </location>
</feature>
<keyword evidence="1 3" id="KW-0807">Transducer</keyword>
<keyword evidence="4" id="KW-1133">Transmembrane helix</keyword>
<feature type="domain" description="Methyl-accepting transducer" evidence="5">
    <location>
        <begin position="472"/>
        <end position="701"/>
    </location>
</feature>
<dbReference type="InterPro" id="IPR003660">
    <property type="entry name" value="HAMP_dom"/>
</dbReference>
<feature type="domain" description="HAMP" evidence="6">
    <location>
        <begin position="337"/>
        <end position="390"/>
    </location>
</feature>
<organism evidence="7 8">
    <name type="scientific">candidate division KSB3 bacterium</name>
    <dbReference type="NCBI Taxonomy" id="2044937"/>
    <lineage>
        <taxon>Bacteria</taxon>
        <taxon>candidate division KSB3</taxon>
    </lineage>
</organism>
<dbReference type="PRINTS" id="PR00260">
    <property type="entry name" value="CHEMTRNSDUCR"/>
</dbReference>
<dbReference type="SMART" id="SM00304">
    <property type="entry name" value="HAMP"/>
    <property type="match status" value="3"/>
</dbReference>
<evidence type="ECO:0000256" key="1">
    <source>
        <dbReference type="ARBA" id="ARBA00023224"/>
    </source>
</evidence>
<evidence type="ECO:0000313" key="8">
    <source>
        <dbReference type="Proteomes" id="UP000649604"/>
    </source>
</evidence>
<dbReference type="Pfam" id="PF00015">
    <property type="entry name" value="MCPsignal"/>
    <property type="match status" value="1"/>
</dbReference>
<dbReference type="GO" id="GO:0016020">
    <property type="term" value="C:membrane"/>
    <property type="evidence" value="ECO:0007669"/>
    <property type="project" value="InterPro"/>
</dbReference>
<gene>
    <name evidence="7" type="ORF">GF339_09740</name>
</gene>
<dbReference type="InterPro" id="IPR004089">
    <property type="entry name" value="MCPsignal_dom"/>
</dbReference>
<dbReference type="Gene3D" id="6.10.340.10">
    <property type="match status" value="1"/>
</dbReference>
<dbReference type="EMBL" id="WJJP01000309">
    <property type="protein sequence ID" value="MBD3324855.1"/>
    <property type="molecule type" value="Genomic_DNA"/>
</dbReference>
<dbReference type="SUPFAM" id="SSF58104">
    <property type="entry name" value="Methyl-accepting chemotaxis protein (MCP) signaling domain"/>
    <property type="match status" value="1"/>
</dbReference>
<dbReference type="GO" id="GO:0004888">
    <property type="term" value="F:transmembrane signaling receptor activity"/>
    <property type="evidence" value="ECO:0007669"/>
    <property type="project" value="InterPro"/>
</dbReference>
<dbReference type="PROSITE" id="PS50111">
    <property type="entry name" value="CHEMOTAXIS_TRANSDUC_2"/>
    <property type="match status" value="1"/>
</dbReference>
<name>A0A9D5Q5P8_9BACT</name>
<dbReference type="PANTHER" id="PTHR32089:SF112">
    <property type="entry name" value="LYSOZYME-LIKE PROTEIN-RELATED"/>
    <property type="match status" value="1"/>
</dbReference>
<dbReference type="InterPro" id="IPR004090">
    <property type="entry name" value="Chemotax_Me-accpt_rcpt"/>
</dbReference>
<sequence>MKRNRRLVRWTIVTKLIVVCLVIFGLVGGIVAIDLLSFQQVERLLMVIIDKDVAEITENASLSRDLSHVFADTNLLIGTFIDRPDYVHTERTRLLEMVEQNLVSSAARDNEQLQDLLHQFAQQLQLVLEQCTRINDVSKSLALLHTEAAERLRTLESLISENMATIMMEGREDELFTIEQLNAMLPRYRETFSHLQFHLAESKREPVRVQEADAQNDHEQQIFTLLQDLSISLTSIMAAGEDFAAIGDQLFALVDQYRERSAAFHQLMDEFKTSVVDLKPIQMQVLAEMETIDAQIVQTTSLIKEEVTRAIQSSQKLMMGISAIILLILLGVGYYAVILMKPLGTLAHTAERMAEGEVDGKIPATTSQDEIGTLARAFTNLMTYIQEMAAVATDIAQGKLSRDIQPRSDRDLLGHAFLEMSRYLNEIASAATSIAAGDLRQDIQPKTAQDILGNAFQQMQSLRNSMREILAGATQLSSASEELTQISTQMASSTEETSHQLDVVASSSQKISENVDAVAVSTEEFSSNIVEIAKNTDQVAHVAGSAVEIATSANTIIADLEARSQEINEVIQVITDITQQTNLLALNATIEAARAGDAGKGFAVVANEIKELSRETAVSTEDIIQKLEAIRNGSDKAMQAITNVSDIIGRIRDLSTAIASGVEQQSVTTQEMTHRMSEAARGSQDITQVIGEIVTTARHTSEGAVEVQHAARDLASLADNLHHLVARFKV</sequence>
<dbReference type="GO" id="GO:0006935">
    <property type="term" value="P:chemotaxis"/>
    <property type="evidence" value="ECO:0007669"/>
    <property type="project" value="InterPro"/>
</dbReference>
<dbReference type="PANTHER" id="PTHR32089">
    <property type="entry name" value="METHYL-ACCEPTING CHEMOTAXIS PROTEIN MCPB"/>
    <property type="match status" value="1"/>
</dbReference>
<evidence type="ECO:0000259" key="6">
    <source>
        <dbReference type="PROSITE" id="PS50885"/>
    </source>
</evidence>
<dbReference type="PROSITE" id="PS50885">
    <property type="entry name" value="HAMP"/>
    <property type="match status" value="2"/>
</dbReference>
<reference evidence="7" key="1">
    <citation type="submission" date="2019-11" db="EMBL/GenBank/DDBJ databases">
        <title>Microbial mats filling the niche in hypersaline microbial mats.</title>
        <authorList>
            <person name="Wong H.L."/>
            <person name="Macleod F.I."/>
            <person name="White R.A. III"/>
            <person name="Burns B.P."/>
        </authorList>
    </citation>
    <scope>NUCLEOTIDE SEQUENCE</scope>
    <source>
        <strain evidence="7">Rbin_158</strain>
    </source>
</reference>
<comment type="similarity">
    <text evidence="2">Belongs to the methyl-accepting chemotaxis (MCP) protein family.</text>
</comment>
<proteinExistence type="inferred from homology"/>
<dbReference type="Gene3D" id="1.10.287.950">
    <property type="entry name" value="Methyl-accepting chemotaxis protein"/>
    <property type="match status" value="1"/>
</dbReference>
<evidence type="ECO:0000313" key="7">
    <source>
        <dbReference type="EMBL" id="MBD3324855.1"/>
    </source>
</evidence>
<accession>A0A9D5Q5P8</accession>
<evidence type="ECO:0000256" key="2">
    <source>
        <dbReference type="ARBA" id="ARBA00029447"/>
    </source>
</evidence>
<keyword evidence="4" id="KW-0812">Transmembrane</keyword>
<comment type="caution">
    <text evidence="7">The sequence shown here is derived from an EMBL/GenBank/DDBJ whole genome shotgun (WGS) entry which is preliminary data.</text>
</comment>
<feature type="domain" description="HAMP" evidence="6">
    <location>
        <begin position="418"/>
        <end position="471"/>
    </location>
</feature>
<dbReference type="SMART" id="SM00283">
    <property type="entry name" value="MA"/>
    <property type="match status" value="1"/>
</dbReference>
<dbReference type="CDD" id="cd06225">
    <property type="entry name" value="HAMP"/>
    <property type="match status" value="1"/>
</dbReference>
<keyword evidence="4" id="KW-0472">Membrane</keyword>
<evidence type="ECO:0000256" key="4">
    <source>
        <dbReference type="SAM" id="Phobius"/>
    </source>
</evidence>
<dbReference type="Pfam" id="PF00672">
    <property type="entry name" value="HAMP"/>
    <property type="match status" value="2"/>
</dbReference>
<dbReference type="GO" id="GO:0007165">
    <property type="term" value="P:signal transduction"/>
    <property type="evidence" value="ECO:0007669"/>
    <property type="project" value="UniProtKB-KW"/>
</dbReference>
<protein>
    <submittedName>
        <fullName evidence="7">HAMP domain-containing protein</fullName>
    </submittedName>
</protein>
<dbReference type="AlphaFoldDB" id="A0A9D5Q5P8"/>